<dbReference type="AlphaFoldDB" id="A0A4C1U189"/>
<protein>
    <submittedName>
        <fullName evidence="1">Uncharacterized protein</fullName>
    </submittedName>
</protein>
<dbReference type="Proteomes" id="UP000299102">
    <property type="component" value="Unassembled WGS sequence"/>
</dbReference>
<evidence type="ECO:0000313" key="1">
    <source>
        <dbReference type="EMBL" id="GBP20115.1"/>
    </source>
</evidence>
<proteinExistence type="predicted"/>
<name>A0A4C1U189_EUMVA</name>
<dbReference type="EMBL" id="BGZK01000115">
    <property type="protein sequence ID" value="GBP20115.1"/>
    <property type="molecule type" value="Genomic_DNA"/>
</dbReference>
<sequence length="93" mass="10761">MRTAPSVDMKYEVTDSATTRAGSRARAGNLYFHTLNNFQNSFREKTRCALQSVNVKDERRLVTRRRRRRRPATALTLGSLRRMCSVSDSSERH</sequence>
<comment type="caution">
    <text evidence="1">The sequence shown here is derived from an EMBL/GenBank/DDBJ whole genome shotgun (WGS) entry which is preliminary data.</text>
</comment>
<accession>A0A4C1U189</accession>
<evidence type="ECO:0000313" key="2">
    <source>
        <dbReference type="Proteomes" id="UP000299102"/>
    </source>
</evidence>
<reference evidence="1 2" key="1">
    <citation type="journal article" date="2019" name="Commun. Biol.">
        <title>The bagworm genome reveals a unique fibroin gene that provides high tensile strength.</title>
        <authorList>
            <person name="Kono N."/>
            <person name="Nakamura H."/>
            <person name="Ohtoshi R."/>
            <person name="Tomita M."/>
            <person name="Numata K."/>
            <person name="Arakawa K."/>
        </authorList>
    </citation>
    <scope>NUCLEOTIDE SEQUENCE [LARGE SCALE GENOMIC DNA]</scope>
</reference>
<gene>
    <name evidence="1" type="ORF">EVAR_5545_1</name>
</gene>
<organism evidence="1 2">
    <name type="scientific">Eumeta variegata</name>
    <name type="common">Bagworm moth</name>
    <name type="synonym">Eumeta japonica</name>
    <dbReference type="NCBI Taxonomy" id="151549"/>
    <lineage>
        <taxon>Eukaryota</taxon>
        <taxon>Metazoa</taxon>
        <taxon>Ecdysozoa</taxon>
        <taxon>Arthropoda</taxon>
        <taxon>Hexapoda</taxon>
        <taxon>Insecta</taxon>
        <taxon>Pterygota</taxon>
        <taxon>Neoptera</taxon>
        <taxon>Endopterygota</taxon>
        <taxon>Lepidoptera</taxon>
        <taxon>Glossata</taxon>
        <taxon>Ditrysia</taxon>
        <taxon>Tineoidea</taxon>
        <taxon>Psychidae</taxon>
        <taxon>Oiketicinae</taxon>
        <taxon>Eumeta</taxon>
    </lineage>
</organism>
<keyword evidence="2" id="KW-1185">Reference proteome</keyword>